<evidence type="ECO:0000313" key="2">
    <source>
        <dbReference type="EMBL" id="PRP75917.1"/>
    </source>
</evidence>
<evidence type="ECO:0000313" key="3">
    <source>
        <dbReference type="Proteomes" id="UP000241769"/>
    </source>
</evidence>
<feature type="region of interest" description="Disordered" evidence="1">
    <location>
        <begin position="1"/>
        <end position="26"/>
    </location>
</feature>
<keyword evidence="3" id="KW-1185">Reference proteome</keyword>
<protein>
    <submittedName>
        <fullName evidence="2">Uncharacterized protein</fullName>
    </submittedName>
</protein>
<accession>A0A2P6MW40</accession>
<comment type="caution">
    <text evidence="2">The sequence shown here is derived from an EMBL/GenBank/DDBJ whole genome shotgun (WGS) entry which is preliminary data.</text>
</comment>
<name>A0A2P6MW40_9EUKA</name>
<proteinExistence type="predicted"/>
<dbReference type="InParanoid" id="A0A2P6MW40"/>
<dbReference type="EMBL" id="MDYQ01000355">
    <property type="protein sequence ID" value="PRP75917.1"/>
    <property type="molecule type" value="Genomic_DNA"/>
</dbReference>
<dbReference type="Proteomes" id="UP000241769">
    <property type="component" value="Unassembled WGS sequence"/>
</dbReference>
<dbReference type="AlphaFoldDB" id="A0A2P6MW40"/>
<evidence type="ECO:0000256" key="1">
    <source>
        <dbReference type="SAM" id="MobiDB-lite"/>
    </source>
</evidence>
<gene>
    <name evidence="2" type="ORF">PROFUN_15370</name>
</gene>
<sequence length="125" mass="14537">MRDSKDQLQLHQRREEAKEKKKKTEMLEKEREAFTDNTALILQSKSGIQFLMKKTNEWMEQVTELGGDGHFTYLGWTTNLCLDWNRQVKLLKGTKIELAPPLNCGFFTKAIDTPKTDETQTVGRM</sequence>
<organism evidence="2 3">
    <name type="scientific">Planoprotostelium fungivorum</name>
    <dbReference type="NCBI Taxonomy" id="1890364"/>
    <lineage>
        <taxon>Eukaryota</taxon>
        <taxon>Amoebozoa</taxon>
        <taxon>Evosea</taxon>
        <taxon>Variosea</taxon>
        <taxon>Cavosteliida</taxon>
        <taxon>Cavosteliaceae</taxon>
        <taxon>Planoprotostelium</taxon>
    </lineage>
</organism>
<reference evidence="2 3" key="1">
    <citation type="journal article" date="2018" name="Genome Biol. Evol.">
        <title>Multiple Roots of Fruiting Body Formation in Amoebozoa.</title>
        <authorList>
            <person name="Hillmann F."/>
            <person name="Forbes G."/>
            <person name="Novohradska S."/>
            <person name="Ferling I."/>
            <person name="Riege K."/>
            <person name="Groth M."/>
            <person name="Westermann M."/>
            <person name="Marz M."/>
            <person name="Spaller T."/>
            <person name="Winckler T."/>
            <person name="Schaap P."/>
            <person name="Glockner G."/>
        </authorList>
    </citation>
    <scope>NUCLEOTIDE SEQUENCE [LARGE SCALE GENOMIC DNA]</scope>
    <source>
        <strain evidence="2 3">Jena</strain>
    </source>
</reference>